<comment type="caution">
    <text evidence="2">The sequence shown here is derived from an EMBL/GenBank/DDBJ whole genome shotgun (WGS) entry which is preliminary data.</text>
</comment>
<evidence type="ECO:0008006" key="3">
    <source>
        <dbReference type="Google" id="ProtNLM"/>
    </source>
</evidence>
<dbReference type="AlphaFoldDB" id="A0A3L6NQM7"/>
<dbReference type="InterPro" id="IPR036770">
    <property type="entry name" value="Ankyrin_rpt-contain_sf"/>
</dbReference>
<sequence>MSHSRPSSSFGPVSVVATTKTFLDRLSTHIFGIGSVDVDGTVYPRDAFTSYYNQLYYEPRDASLVWMSPLWCAALQGSDIVIRLLATISEKLGLQDELGRALFFAIRHGHQQTVDALLGLGANPGREMISNGLHGAASRGWKDEMCYYVKEYNVSVDIPDESFMTPVMYVIAGVPPPYDSDAIDCLFELGADTTAAIGDYGWTYTEYALAMGKKDLSRRLTTVAEAELDRQRHAAAATKAKLDRRRRRAAAKRDLTLPFEAAAAYPGSPTILNSSRESSCTVGRDNE</sequence>
<protein>
    <recommendedName>
        <fullName evidence="3">Ankyrin repeat protein</fullName>
    </recommendedName>
</protein>
<gene>
    <name evidence="2" type="ORF">BFJ65_g7587</name>
</gene>
<feature type="compositionally biased region" description="Polar residues" evidence="1">
    <location>
        <begin position="270"/>
        <end position="281"/>
    </location>
</feature>
<dbReference type="EMBL" id="MRCU01000004">
    <property type="protein sequence ID" value="RKK20895.1"/>
    <property type="molecule type" value="Genomic_DNA"/>
</dbReference>
<proteinExistence type="predicted"/>
<name>A0A3L6NQM7_FUSOX</name>
<feature type="region of interest" description="Disordered" evidence="1">
    <location>
        <begin position="266"/>
        <end position="287"/>
    </location>
</feature>
<reference evidence="2" key="1">
    <citation type="journal article" date="2018" name="Sci. Rep.">
        <title>Characterisation of pathogen-specific regions and novel effector candidates in Fusarium oxysporum f. sp. cepae.</title>
        <authorList>
            <person name="Armitage A.D."/>
            <person name="Taylor A."/>
            <person name="Sobczyk M.K."/>
            <person name="Baxter L."/>
            <person name="Greenfield B.P."/>
            <person name="Bates H.J."/>
            <person name="Wilson F."/>
            <person name="Jackson A.C."/>
            <person name="Ott S."/>
            <person name="Harrison R.J."/>
            <person name="Clarkson J.P."/>
        </authorList>
    </citation>
    <scope>NUCLEOTIDE SEQUENCE [LARGE SCALE GENOMIC DNA]</scope>
    <source>
        <strain evidence="2">FoC_Fus2</strain>
    </source>
</reference>
<dbReference type="SUPFAM" id="SSF48403">
    <property type="entry name" value="Ankyrin repeat"/>
    <property type="match status" value="1"/>
</dbReference>
<evidence type="ECO:0000256" key="1">
    <source>
        <dbReference type="SAM" id="MobiDB-lite"/>
    </source>
</evidence>
<dbReference type="Gene3D" id="1.25.40.20">
    <property type="entry name" value="Ankyrin repeat-containing domain"/>
    <property type="match status" value="1"/>
</dbReference>
<evidence type="ECO:0000313" key="2">
    <source>
        <dbReference type="EMBL" id="RKK20895.1"/>
    </source>
</evidence>
<dbReference type="Proteomes" id="UP000270866">
    <property type="component" value="Chromosome 7"/>
</dbReference>
<organism evidence="2">
    <name type="scientific">Fusarium oxysporum f. sp. cepae</name>
    <dbReference type="NCBI Taxonomy" id="396571"/>
    <lineage>
        <taxon>Eukaryota</taxon>
        <taxon>Fungi</taxon>
        <taxon>Dikarya</taxon>
        <taxon>Ascomycota</taxon>
        <taxon>Pezizomycotina</taxon>
        <taxon>Sordariomycetes</taxon>
        <taxon>Hypocreomycetidae</taxon>
        <taxon>Hypocreales</taxon>
        <taxon>Nectriaceae</taxon>
        <taxon>Fusarium</taxon>
        <taxon>Fusarium oxysporum species complex</taxon>
    </lineage>
</organism>
<accession>A0A3L6NQM7</accession>